<dbReference type="Pfam" id="PF13692">
    <property type="entry name" value="Glyco_trans_1_4"/>
    <property type="match status" value="1"/>
</dbReference>
<evidence type="ECO:0000313" key="1">
    <source>
        <dbReference type="EMBL" id="MQT11396.1"/>
    </source>
</evidence>
<organism evidence="1 2">
    <name type="scientific">Segnochrobactrum spirostomi</name>
    <dbReference type="NCBI Taxonomy" id="2608987"/>
    <lineage>
        <taxon>Bacteria</taxon>
        <taxon>Pseudomonadati</taxon>
        <taxon>Pseudomonadota</taxon>
        <taxon>Alphaproteobacteria</taxon>
        <taxon>Hyphomicrobiales</taxon>
        <taxon>Segnochrobactraceae</taxon>
        <taxon>Segnochrobactrum</taxon>
    </lineage>
</organism>
<sequence>MRVLAVAERFVPAPGGSEISLHAVLRRLALAGHDTAIYTRPKPHLGEPWLERIEVAAFEADAFSAEIARRRPDRILTQMDWSHLCGPIAVAAGIPVCFFSCVGDLCGHFDGIVFNSRWNAETLTAAYPFLLGKARHLLHPLIEPDRVRAQAPAPSHVAMVNPIRAKGGHLFSRLVAANPDIPFLAVRGWYAPEEDGVALDLPNLSLLPTLSDMRRFYASARIVLVPSLFPEAFGRVAREAVLNGLPVIASTRGGLIDATWGAAIHLDPEDDAAWNATLRRLWQDEAAAEVLAARARAAAVTFDAGADFAAFLDFLFALRPQGDYLRDFDGFHNLEWLSPVRTSHGA</sequence>
<dbReference type="InterPro" id="IPR050194">
    <property type="entry name" value="Glycosyltransferase_grp1"/>
</dbReference>
<dbReference type="EMBL" id="VWNA01000001">
    <property type="protein sequence ID" value="MQT11396.1"/>
    <property type="molecule type" value="Genomic_DNA"/>
</dbReference>
<proteinExistence type="predicted"/>
<keyword evidence="2" id="KW-1185">Reference proteome</keyword>
<comment type="caution">
    <text evidence="1">The sequence shown here is derived from an EMBL/GenBank/DDBJ whole genome shotgun (WGS) entry which is preliminary data.</text>
</comment>
<dbReference type="AlphaFoldDB" id="A0A6A7XYM2"/>
<evidence type="ECO:0000313" key="2">
    <source>
        <dbReference type="Proteomes" id="UP000332515"/>
    </source>
</evidence>
<protein>
    <submittedName>
        <fullName evidence="1">Glycosyltransferase family 4 protein</fullName>
    </submittedName>
</protein>
<name>A0A6A7XYM2_9HYPH</name>
<dbReference type="SUPFAM" id="SSF53756">
    <property type="entry name" value="UDP-Glycosyltransferase/glycogen phosphorylase"/>
    <property type="match status" value="1"/>
</dbReference>
<dbReference type="GO" id="GO:0016757">
    <property type="term" value="F:glycosyltransferase activity"/>
    <property type="evidence" value="ECO:0007669"/>
    <property type="project" value="TreeGrafter"/>
</dbReference>
<keyword evidence="1" id="KW-0808">Transferase</keyword>
<dbReference type="Gene3D" id="3.40.50.2000">
    <property type="entry name" value="Glycogen Phosphorylase B"/>
    <property type="match status" value="2"/>
</dbReference>
<dbReference type="PANTHER" id="PTHR45947">
    <property type="entry name" value="SULFOQUINOVOSYL TRANSFERASE SQD2"/>
    <property type="match status" value="1"/>
</dbReference>
<dbReference type="Proteomes" id="UP000332515">
    <property type="component" value="Unassembled WGS sequence"/>
</dbReference>
<dbReference type="RefSeq" id="WP_153478022.1">
    <property type="nucleotide sequence ID" value="NZ_VWNA01000001.1"/>
</dbReference>
<gene>
    <name evidence="1" type="ORF">F0357_01640</name>
</gene>
<accession>A0A6A7XYM2</accession>
<reference evidence="1 2" key="1">
    <citation type="submission" date="2019-09" db="EMBL/GenBank/DDBJ databases">
        <title>Segnochrobactrum spirostomi gen. nov., sp. nov., isolated from the ciliate Spirostomum cf. yagiui and description of a novel family, Segnochrobactraceae fam. nov. within the order Rhizobiales of the class Alphaproteobacteria.</title>
        <authorList>
            <person name="Akter S."/>
            <person name="Shazib S.U.A."/>
            <person name="Shin M.K."/>
        </authorList>
    </citation>
    <scope>NUCLEOTIDE SEQUENCE [LARGE SCALE GENOMIC DNA]</scope>
    <source>
        <strain evidence="1 2">Sp-1</strain>
    </source>
</reference>
<dbReference type="PANTHER" id="PTHR45947:SF3">
    <property type="entry name" value="SULFOQUINOVOSYL TRANSFERASE SQD2"/>
    <property type="match status" value="1"/>
</dbReference>